<dbReference type="GO" id="GO:0016874">
    <property type="term" value="F:ligase activity"/>
    <property type="evidence" value="ECO:0007669"/>
    <property type="project" value="UniProtKB-KW"/>
</dbReference>
<dbReference type="InterPro" id="IPR020845">
    <property type="entry name" value="AMP-binding_CS"/>
</dbReference>
<dbReference type="PANTHER" id="PTHR45527:SF1">
    <property type="entry name" value="FATTY ACID SYNTHASE"/>
    <property type="match status" value="1"/>
</dbReference>
<dbReference type="FunFam" id="3.30.559.30:FF:000003">
    <property type="entry name" value="Nonribosomal peptide synthase SidD"/>
    <property type="match status" value="1"/>
</dbReference>
<dbReference type="Gene3D" id="3.30.559.10">
    <property type="entry name" value="Chloramphenicol acetyltransferase-like domain"/>
    <property type="match status" value="2"/>
</dbReference>
<dbReference type="PANTHER" id="PTHR45527">
    <property type="entry name" value="NONRIBOSOMAL PEPTIDE SYNTHETASE"/>
    <property type="match status" value="1"/>
</dbReference>
<dbReference type="PROSITE" id="PS00455">
    <property type="entry name" value="AMP_BINDING"/>
    <property type="match status" value="1"/>
</dbReference>
<comment type="caution">
    <text evidence="5">The sequence shown here is derived from an EMBL/GenBank/DDBJ whole genome shotgun (WGS) entry which is preliminary data.</text>
</comment>
<dbReference type="Gene3D" id="2.30.38.10">
    <property type="entry name" value="Luciferase, Domain 3"/>
    <property type="match status" value="1"/>
</dbReference>
<proteinExistence type="predicted"/>
<dbReference type="InterPro" id="IPR010071">
    <property type="entry name" value="AA_adenyl_dom"/>
</dbReference>
<evidence type="ECO:0000256" key="3">
    <source>
        <dbReference type="ARBA" id="ARBA00022598"/>
    </source>
</evidence>
<feature type="domain" description="Carrier" evidence="4">
    <location>
        <begin position="1335"/>
        <end position="1411"/>
    </location>
</feature>
<dbReference type="RefSeq" id="XP_056549935.1">
    <property type="nucleotide sequence ID" value="XM_056703975.1"/>
</dbReference>
<organism evidence="5 6">
    <name type="scientific">Penicillium cataractarum</name>
    <dbReference type="NCBI Taxonomy" id="2100454"/>
    <lineage>
        <taxon>Eukaryota</taxon>
        <taxon>Fungi</taxon>
        <taxon>Dikarya</taxon>
        <taxon>Ascomycota</taxon>
        <taxon>Pezizomycotina</taxon>
        <taxon>Eurotiomycetes</taxon>
        <taxon>Eurotiomycetidae</taxon>
        <taxon>Eurotiales</taxon>
        <taxon>Aspergillaceae</taxon>
        <taxon>Penicillium</taxon>
    </lineage>
</organism>
<dbReference type="GO" id="GO:0031177">
    <property type="term" value="F:phosphopantetheine binding"/>
    <property type="evidence" value="ECO:0007669"/>
    <property type="project" value="InterPro"/>
</dbReference>
<protein>
    <submittedName>
        <fullName evidence="5">Acetyl-CoA synthetase-like protein</fullName>
    </submittedName>
</protein>
<dbReference type="CDD" id="cd05918">
    <property type="entry name" value="A_NRPS_SidN3_like"/>
    <property type="match status" value="1"/>
</dbReference>
<dbReference type="NCBIfam" id="TIGR01733">
    <property type="entry name" value="AA-adenyl-dom"/>
    <property type="match status" value="1"/>
</dbReference>
<dbReference type="InterPro" id="IPR036736">
    <property type="entry name" value="ACP-like_sf"/>
</dbReference>
<accession>A0A9W9RG39</accession>
<feature type="domain" description="Carrier" evidence="4">
    <location>
        <begin position="645"/>
        <end position="720"/>
    </location>
</feature>
<name>A0A9W9RG39_9EURO</name>
<dbReference type="InterPro" id="IPR001242">
    <property type="entry name" value="Condensation_dom"/>
</dbReference>
<dbReference type="CDD" id="cd19545">
    <property type="entry name" value="FUM14_C_NRPS-like"/>
    <property type="match status" value="2"/>
</dbReference>
<gene>
    <name evidence="5" type="ORF">N7496_011062</name>
</gene>
<keyword evidence="1" id="KW-0596">Phosphopantetheine</keyword>
<dbReference type="GO" id="GO:0044550">
    <property type="term" value="P:secondary metabolite biosynthetic process"/>
    <property type="evidence" value="ECO:0007669"/>
    <property type="project" value="TreeGrafter"/>
</dbReference>
<dbReference type="Gene3D" id="3.40.50.980">
    <property type="match status" value="2"/>
</dbReference>
<evidence type="ECO:0000313" key="6">
    <source>
        <dbReference type="Proteomes" id="UP001147782"/>
    </source>
</evidence>
<reference evidence="5" key="1">
    <citation type="submission" date="2022-11" db="EMBL/GenBank/DDBJ databases">
        <authorList>
            <person name="Petersen C."/>
        </authorList>
    </citation>
    <scope>NUCLEOTIDE SEQUENCE</scope>
    <source>
        <strain evidence="5">IBT 29864</strain>
    </source>
</reference>
<dbReference type="GO" id="GO:0005737">
    <property type="term" value="C:cytoplasm"/>
    <property type="evidence" value="ECO:0007669"/>
    <property type="project" value="TreeGrafter"/>
</dbReference>
<dbReference type="FunFam" id="1.10.1200.10:FF:000005">
    <property type="entry name" value="Nonribosomal peptide synthetase 1"/>
    <property type="match status" value="1"/>
</dbReference>
<dbReference type="Gene3D" id="1.10.1200.10">
    <property type="entry name" value="ACP-like"/>
    <property type="match status" value="2"/>
</dbReference>
<dbReference type="SUPFAM" id="SSF52777">
    <property type="entry name" value="CoA-dependent acyltransferases"/>
    <property type="match status" value="4"/>
</dbReference>
<dbReference type="InterPro" id="IPR045851">
    <property type="entry name" value="AMP-bd_C_sf"/>
</dbReference>
<dbReference type="EMBL" id="JAPZBS010000009">
    <property type="protein sequence ID" value="KAJ5358649.1"/>
    <property type="molecule type" value="Genomic_DNA"/>
</dbReference>
<dbReference type="InterPro" id="IPR023213">
    <property type="entry name" value="CAT-like_dom_sf"/>
</dbReference>
<dbReference type="Proteomes" id="UP001147782">
    <property type="component" value="Unassembled WGS sequence"/>
</dbReference>
<dbReference type="OrthoDB" id="416786at2759"/>
<dbReference type="InterPro" id="IPR000873">
    <property type="entry name" value="AMP-dep_synth/lig_dom"/>
</dbReference>
<dbReference type="InterPro" id="IPR020806">
    <property type="entry name" value="PKS_PP-bd"/>
</dbReference>
<dbReference type="SUPFAM" id="SSF47336">
    <property type="entry name" value="ACP-like"/>
    <property type="match status" value="2"/>
</dbReference>
<evidence type="ECO:0000313" key="5">
    <source>
        <dbReference type="EMBL" id="KAJ5358649.1"/>
    </source>
</evidence>
<dbReference type="InterPro" id="IPR009081">
    <property type="entry name" value="PP-bd_ACP"/>
</dbReference>
<dbReference type="InterPro" id="IPR006162">
    <property type="entry name" value="Ppantetheine_attach_site"/>
</dbReference>
<dbReference type="Pfam" id="PF00550">
    <property type="entry name" value="PP-binding"/>
    <property type="match status" value="2"/>
</dbReference>
<keyword evidence="3" id="KW-0436">Ligase</keyword>
<dbReference type="Gene3D" id="3.30.300.30">
    <property type="match status" value="2"/>
</dbReference>
<keyword evidence="2" id="KW-0597">Phosphoprotein</keyword>
<dbReference type="GeneID" id="81443154"/>
<evidence type="ECO:0000259" key="4">
    <source>
        <dbReference type="PROSITE" id="PS50075"/>
    </source>
</evidence>
<dbReference type="GO" id="GO:0043041">
    <property type="term" value="P:amino acid activation for nonribosomal peptide biosynthetic process"/>
    <property type="evidence" value="ECO:0007669"/>
    <property type="project" value="TreeGrafter"/>
</dbReference>
<evidence type="ECO:0000256" key="2">
    <source>
        <dbReference type="ARBA" id="ARBA00022553"/>
    </source>
</evidence>
<dbReference type="SUPFAM" id="SSF56801">
    <property type="entry name" value="Acetyl-CoA synthetase-like"/>
    <property type="match status" value="2"/>
</dbReference>
<keyword evidence="6" id="KW-1185">Reference proteome</keyword>
<dbReference type="PROSITE" id="PS50075">
    <property type="entry name" value="CARRIER"/>
    <property type="match status" value="2"/>
</dbReference>
<evidence type="ECO:0000256" key="1">
    <source>
        <dbReference type="ARBA" id="ARBA00022450"/>
    </source>
</evidence>
<sequence length="1799" mass="199355">MIRGYQGYHPFSIEKTLCKESLVLIIECFPSIPHQTLLLRFHIDESIIDTAQAHRMGLQLAHLIRQLCDSALYQQKRAIGDLDLLCDEDKKLLWKWNGSRPRMTNSCITDLFAYQAQRRVHHPAIHAWDGELSYAQLDDKSTQLAAWLIENDVAGPGRIVPLCFDKTLWTTITLLAVAKAGSTFIMLDPRQPFGRLKNIMQQIQSTTILARHETAKLARSLAESTIIVDDDLLLHNEKLASVQVPAYCGKISPSDRLYIVFTSGSTGTPKGVTISHANLCTAVGHQARVLGFDTGVRTFDSSSYSFDAYVCNTFHTILTGGCLCVPSDNDRINNLQSVLQSMDVEFVQLTPSTSRLLDPSKLPRLHTLILTGEKINRNVLEPWLETAGRVRVINAYGPSECTIMCAANRNINCIKDAESVGFSLGANLWIADVHNVHRLAPIGAVGELLIDGPIIGQGYFQDDRKTQESLVDVPGGYLPGIALAPESPIFRTRDLARYNIDGSISFIGRADTQIKINGQRVEIGEVEHHVGQCLPEGVDAIVEAVDWPSAQKQLLAFIYLRQDKGLQLSQLITKLDERLSDRLPRFMIPSAYFPLRTVPMTATGKTDRKVLRRMALVAPDQLLNVHALPGAAGAPPAQDAERPMTSVEMTLQWLWAEVLTMTNDAPLLPGDNFFARGGDSLAAMRLVSALRREGCSNINVADVFRHPRLCDMAVVMGETLGKSSPDAMPTLYSPFSMLLGDAPDSKLVELAREKIAKICKCEALDIEDVFPCSSIQEEMVILGARNPEDFVTQTVFPLPPGVDLARFQRAWENVTRSAPIIRTRIVDTKMAIGDIAIGYDHAFSQVIFDGTVPWNEYSDLDECLKADRGNGMGLGEPLMRLGIVGKAKSQEQQTSRLQAVLTMHHAVYDGWSMDLLGKDIAREYYSSGGSKASDDSMLPYRNFIQHLKTSDPDVASRFWMRYLKDIHLRTFPTLPVPNYRPNAAALHNHVVSGIEWTKATGITANTIVQTAWGMVLSKHSCASEVVFGATLLGRQIPLAGIERVGGPTIATVPMRAVVDWDGQSALEILQSMQDHAAEMIPFVHHGIKRIRKLGYDMQRACQFQTFLVVQPVSQSEVRSTETALFDLGDGRDDIQAFNTYAIMVDCGLARDGFHLRASFDETVLGMSKVQQMLRDMEHIVRSLINESEKPAKLREMGILTDEEHAQITNFNQQGQSAQMVEIESCIKGSSAEIKDAAVDVVELPNLSKQLIAFVCFADEIRSIPSNTILANLIEPLGEMLPSHMTPSLFLPLSGIPKLDSGEVDRDELRRIVLHAPAGQLVNRSTLALLRASNDPPRTELEILLQGLWATTLGVERSFVNRNTSFLALGGDSLRAMQLVAAAREEGYSLSVAKVLRTPRLSDMAAKALEALEEKASALSDTVEPFSLLGKNVTKASLSKACNLRPDQIEDAYPCSPIQDMMLVHTARRAGEFVSQGHIHLPAHVDIARLKAAWFEVIAKSPILRTRIVEFAGQGLLQVVTKTAPVWVEYDALEEVQQLPVGLGEHLLWFALVKSQPSTLIMTIHHAIYDRWSASLVMKAVESLYRGEPLMQKLLPYNHFIYYLENNVHTDSCQRFWEKYLADCNVPQFPVLPNPKYRPTTTAIRKRRLDHIAWPKDFTPATALKASWAILVSQFCNSSDVVFGSTVMGRQAPLVGVERIAGPTIATVPIRVKIDWNSATLHTLLQDIQSEGTDMIPFEHYGIGRIQRLNPTAQQACQFQSLLVIQPPEDAGADENTILRLQLGDDDLKGELTLSSWNVS</sequence>
<dbReference type="SMART" id="SM00823">
    <property type="entry name" value="PKS_PP"/>
    <property type="match status" value="2"/>
</dbReference>
<reference evidence="5" key="2">
    <citation type="journal article" date="2023" name="IMA Fungus">
        <title>Comparative genomic study of the Penicillium genus elucidates a diverse pangenome and 15 lateral gene transfer events.</title>
        <authorList>
            <person name="Petersen C."/>
            <person name="Sorensen T."/>
            <person name="Nielsen M.R."/>
            <person name="Sondergaard T.E."/>
            <person name="Sorensen J.L."/>
            <person name="Fitzpatrick D.A."/>
            <person name="Frisvad J.C."/>
            <person name="Nielsen K.L."/>
        </authorList>
    </citation>
    <scope>NUCLEOTIDE SEQUENCE</scope>
    <source>
        <strain evidence="5">IBT 29864</strain>
    </source>
</reference>
<dbReference type="Pfam" id="PF00668">
    <property type="entry name" value="Condensation"/>
    <property type="match status" value="2"/>
</dbReference>
<dbReference type="PROSITE" id="PS00012">
    <property type="entry name" value="PHOSPHOPANTETHEINE"/>
    <property type="match status" value="1"/>
</dbReference>
<dbReference type="FunFam" id="3.30.300.30:FF:000015">
    <property type="entry name" value="Nonribosomal peptide synthase SidD"/>
    <property type="match status" value="1"/>
</dbReference>
<dbReference type="Gene3D" id="3.30.559.30">
    <property type="entry name" value="Nonribosomal peptide synthetase, condensation domain"/>
    <property type="match status" value="2"/>
</dbReference>
<dbReference type="Pfam" id="PF00501">
    <property type="entry name" value="AMP-binding"/>
    <property type="match status" value="1"/>
</dbReference>